<evidence type="ECO:0000313" key="2">
    <source>
        <dbReference type="Proteomes" id="UP000696485"/>
    </source>
</evidence>
<evidence type="ECO:0000313" key="1">
    <source>
        <dbReference type="EMBL" id="KAF9323252.1"/>
    </source>
</evidence>
<reference evidence="1" key="1">
    <citation type="journal article" date="2020" name="Fungal Divers.">
        <title>Resolving the Mortierellaceae phylogeny through synthesis of multi-gene phylogenetics and phylogenomics.</title>
        <authorList>
            <person name="Vandepol N."/>
            <person name="Liber J."/>
            <person name="Desiro A."/>
            <person name="Na H."/>
            <person name="Kennedy M."/>
            <person name="Barry K."/>
            <person name="Grigoriev I.V."/>
            <person name="Miller A.N."/>
            <person name="O'Donnell K."/>
            <person name="Stajich J.E."/>
            <person name="Bonito G."/>
        </authorList>
    </citation>
    <scope>NUCLEOTIDE SEQUENCE</scope>
    <source>
        <strain evidence="1">NVP1</strain>
    </source>
</reference>
<comment type="caution">
    <text evidence="1">The sequence shown here is derived from an EMBL/GenBank/DDBJ whole genome shotgun (WGS) entry which is preliminary data.</text>
</comment>
<accession>A0A9P5VH08</accession>
<protein>
    <submittedName>
        <fullName evidence="1">Uncharacterized protein</fullName>
    </submittedName>
</protein>
<dbReference type="EMBL" id="JAAAUY010001325">
    <property type="protein sequence ID" value="KAF9323252.1"/>
    <property type="molecule type" value="Genomic_DNA"/>
</dbReference>
<dbReference type="Proteomes" id="UP000696485">
    <property type="component" value="Unassembled WGS sequence"/>
</dbReference>
<dbReference type="AlphaFoldDB" id="A0A9P5VH08"/>
<feature type="non-terminal residue" evidence="1">
    <location>
        <position position="1"/>
    </location>
</feature>
<organism evidence="1 2">
    <name type="scientific">Podila minutissima</name>
    <dbReference type="NCBI Taxonomy" id="64525"/>
    <lineage>
        <taxon>Eukaryota</taxon>
        <taxon>Fungi</taxon>
        <taxon>Fungi incertae sedis</taxon>
        <taxon>Mucoromycota</taxon>
        <taxon>Mortierellomycotina</taxon>
        <taxon>Mortierellomycetes</taxon>
        <taxon>Mortierellales</taxon>
        <taxon>Mortierellaceae</taxon>
        <taxon>Podila</taxon>
    </lineage>
</organism>
<sequence length="75" mass="8257">PILSTSIEVHEPTPELLPEKGWSFEEALLDSDHCYAIAAQTETEALGSVLDGSEIVRLNWEQLLKDAVPTPIQIT</sequence>
<gene>
    <name evidence="1" type="ORF">BG006_001628</name>
</gene>
<proteinExistence type="predicted"/>
<keyword evidence="2" id="KW-1185">Reference proteome</keyword>
<name>A0A9P5VH08_9FUNG</name>